<organism evidence="8 9">
    <name type="scientific">Polluticaenibacter yanchengensis</name>
    <dbReference type="NCBI Taxonomy" id="3014562"/>
    <lineage>
        <taxon>Bacteria</taxon>
        <taxon>Pseudomonadati</taxon>
        <taxon>Bacteroidota</taxon>
        <taxon>Chitinophagia</taxon>
        <taxon>Chitinophagales</taxon>
        <taxon>Chitinophagaceae</taxon>
        <taxon>Polluticaenibacter</taxon>
    </lineage>
</organism>
<dbReference type="HAMAP" id="MF_02065">
    <property type="entry name" value="MltG"/>
    <property type="match status" value="1"/>
</dbReference>
<keyword evidence="6 7" id="KW-0961">Cell wall biogenesis/degradation</keyword>
<evidence type="ECO:0000256" key="4">
    <source>
        <dbReference type="ARBA" id="ARBA00023136"/>
    </source>
</evidence>
<dbReference type="NCBIfam" id="TIGR00247">
    <property type="entry name" value="endolytic transglycosylase MltG"/>
    <property type="match status" value="1"/>
</dbReference>
<dbReference type="EC" id="4.2.2.29" evidence="7"/>
<keyword evidence="3 7" id="KW-1133">Transmembrane helix</keyword>
<keyword evidence="1 7" id="KW-1003">Cell membrane</keyword>
<evidence type="ECO:0000256" key="5">
    <source>
        <dbReference type="ARBA" id="ARBA00023239"/>
    </source>
</evidence>
<dbReference type="Gene3D" id="3.30.1490.480">
    <property type="entry name" value="Endolytic murein transglycosylase"/>
    <property type="match status" value="1"/>
</dbReference>
<dbReference type="Pfam" id="PF02618">
    <property type="entry name" value="YceG"/>
    <property type="match status" value="1"/>
</dbReference>
<name>A0ABT4UHA5_9BACT</name>
<evidence type="ECO:0000256" key="3">
    <source>
        <dbReference type="ARBA" id="ARBA00022989"/>
    </source>
</evidence>
<accession>A0ABT4UHA5</accession>
<protein>
    <recommendedName>
        <fullName evidence="7">Endolytic murein transglycosylase</fullName>
        <ecNumber evidence="7">4.2.2.29</ecNumber>
    </recommendedName>
    <alternativeName>
        <fullName evidence="7">Peptidoglycan lytic transglycosylase</fullName>
    </alternativeName>
    <alternativeName>
        <fullName evidence="7">Peptidoglycan polymerization terminase</fullName>
    </alternativeName>
</protein>
<dbReference type="EMBL" id="JAQGEF010000005">
    <property type="protein sequence ID" value="MDA3614229.1"/>
    <property type="molecule type" value="Genomic_DNA"/>
</dbReference>
<evidence type="ECO:0000256" key="2">
    <source>
        <dbReference type="ARBA" id="ARBA00022692"/>
    </source>
</evidence>
<evidence type="ECO:0000256" key="1">
    <source>
        <dbReference type="ARBA" id="ARBA00022475"/>
    </source>
</evidence>
<keyword evidence="5 7" id="KW-0456">Lyase</keyword>
<feature type="site" description="Important for catalytic activity" evidence="7">
    <location>
        <position position="206"/>
    </location>
</feature>
<comment type="catalytic activity">
    <reaction evidence="7">
        <text>a peptidoglycan chain = a peptidoglycan chain with N-acetyl-1,6-anhydromuramyl-[peptide] at the reducing end + a peptidoglycan chain with N-acetylglucosamine at the non-reducing end.</text>
        <dbReference type="EC" id="4.2.2.29"/>
    </reaction>
</comment>
<proteinExistence type="inferred from homology"/>
<comment type="function">
    <text evidence="7">Functions as a peptidoglycan terminase that cleaves nascent peptidoglycan strands endolytically to terminate their elongation.</text>
</comment>
<dbReference type="PANTHER" id="PTHR30518">
    <property type="entry name" value="ENDOLYTIC MUREIN TRANSGLYCOSYLASE"/>
    <property type="match status" value="1"/>
</dbReference>
<gene>
    <name evidence="7 8" type="primary">mltG</name>
    <name evidence="8" type="ORF">O3P16_05380</name>
</gene>
<comment type="similarity">
    <text evidence="7">Belongs to the transglycosylase MltG family.</text>
</comment>
<comment type="caution">
    <text evidence="8">The sequence shown here is derived from an EMBL/GenBank/DDBJ whole genome shotgun (WGS) entry which is preliminary data.</text>
</comment>
<dbReference type="RefSeq" id="WP_407030557.1">
    <property type="nucleotide sequence ID" value="NZ_JAQGEF010000005.1"/>
</dbReference>
<keyword evidence="2 7" id="KW-0812">Transmembrane</keyword>
<reference evidence="8 9" key="1">
    <citation type="submission" date="2022-12" db="EMBL/GenBank/DDBJ databases">
        <title>Chitinophagaceae gen. sp. nov., a new member of the family Chitinophagaceae, isolated from soil in a chemical factory.</title>
        <authorList>
            <person name="Ke Z."/>
        </authorList>
    </citation>
    <scope>NUCLEOTIDE SEQUENCE [LARGE SCALE GENOMIC DNA]</scope>
    <source>
        <strain evidence="8 9">LY-5</strain>
    </source>
</reference>
<keyword evidence="9" id="KW-1185">Reference proteome</keyword>
<evidence type="ECO:0000256" key="6">
    <source>
        <dbReference type="ARBA" id="ARBA00023316"/>
    </source>
</evidence>
<evidence type="ECO:0000313" key="8">
    <source>
        <dbReference type="EMBL" id="MDA3614229.1"/>
    </source>
</evidence>
<dbReference type="Gene3D" id="3.30.160.60">
    <property type="entry name" value="Classic Zinc Finger"/>
    <property type="match status" value="1"/>
</dbReference>
<dbReference type="PANTHER" id="PTHR30518:SF2">
    <property type="entry name" value="ENDOLYTIC MUREIN TRANSGLYCOSYLASE"/>
    <property type="match status" value="1"/>
</dbReference>
<keyword evidence="4 7" id="KW-0472">Membrane</keyword>
<dbReference type="Proteomes" id="UP001210231">
    <property type="component" value="Unassembled WGS sequence"/>
</dbReference>
<evidence type="ECO:0000313" key="9">
    <source>
        <dbReference type="Proteomes" id="UP001210231"/>
    </source>
</evidence>
<dbReference type="InterPro" id="IPR003770">
    <property type="entry name" value="MLTG-like"/>
</dbReference>
<evidence type="ECO:0000256" key="7">
    <source>
        <dbReference type="HAMAP-Rule" id="MF_02065"/>
    </source>
</evidence>
<sequence length="344" mass="39436">MLLKIFKLVVLLLLVGAVTVWFLFFKSNTQFAGNQKAFYIHSGTPTATEVLASLEKDSILSNTGSFKLAADRIGYWKNIKPGRYVIKRNMSVLDVLRKLKNGQQDPVNFTIVKIRVPEDLAKMAGRKFEPDSLAFVEYLEKDITRAYKIIPDTYSLLWTNSPEKTITRLNEEYEEWWAKNDRKVKAKSLGYSAFEIMTIASIVEEETNRQEDKGKIASVYMNRLKINMPLQADPTVRFSKRDFKAHRVYFKDLKTQSDYNTYLNRGLPPTPICTPSQATIDAVLDAPKTDYIYFVAHPDLTGGSVFNKDYSQHQKDAKIYQDSLTAWLKRKAEKEPVKDSGNTQ</sequence>